<dbReference type="InterPro" id="IPR036259">
    <property type="entry name" value="MFS_trans_sf"/>
</dbReference>
<dbReference type="GO" id="GO:0005886">
    <property type="term" value="C:plasma membrane"/>
    <property type="evidence" value="ECO:0007669"/>
    <property type="project" value="UniProtKB-SubCell"/>
</dbReference>
<feature type="transmembrane region" description="Helical" evidence="7">
    <location>
        <begin position="235"/>
        <end position="252"/>
    </location>
</feature>
<feature type="non-terminal residue" evidence="8">
    <location>
        <position position="1"/>
    </location>
</feature>
<feature type="transmembrane region" description="Helical" evidence="7">
    <location>
        <begin position="162"/>
        <end position="189"/>
    </location>
</feature>
<feature type="transmembrane region" description="Helical" evidence="7">
    <location>
        <begin position="95"/>
        <end position="115"/>
    </location>
</feature>
<name>A0A382RNK6_9ZZZZ</name>
<keyword evidence="3" id="KW-1003">Cell membrane</keyword>
<dbReference type="PANTHER" id="PTHR23517">
    <property type="entry name" value="RESISTANCE PROTEIN MDTM, PUTATIVE-RELATED-RELATED"/>
    <property type="match status" value="1"/>
</dbReference>
<feature type="transmembrane region" description="Helical" evidence="7">
    <location>
        <begin position="283"/>
        <end position="303"/>
    </location>
</feature>
<evidence type="ECO:0000256" key="5">
    <source>
        <dbReference type="ARBA" id="ARBA00022989"/>
    </source>
</evidence>
<comment type="subcellular location">
    <subcellularLocation>
        <location evidence="1">Cell membrane</location>
        <topology evidence="1">Multi-pass membrane protein</topology>
    </subcellularLocation>
</comment>
<accession>A0A382RNK6</accession>
<evidence type="ECO:0000256" key="7">
    <source>
        <dbReference type="SAM" id="Phobius"/>
    </source>
</evidence>
<protein>
    <recommendedName>
        <fullName evidence="9">Major facilitator superfamily (MFS) profile domain-containing protein</fullName>
    </recommendedName>
</protein>
<keyword evidence="2" id="KW-0813">Transport</keyword>
<dbReference type="InterPro" id="IPR018456">
    <property type="entry name" value="PTR2_symporter_CS"/>
</dbReference>
<feature type="transmembrane region" description="Helical" evidence="7">
    <location>
        <begin position="201"/>
        <end position="223"/>
    </location>
</feature>
<dbReference type="GO" id="GO:0006857">
    <property type="term" value="P:oligopeptide transport"/>
    <property type="evidence" value="ECO:0007669"/>
    <property type="project" value="InterPro"/>
</dbReference>
<dbReference type="EMBL" id="UINC01122409">
    <property type="protein sequence ID" value="SVC98201.1"/>
    <property type="molecule type" value="Genomic_DNA"/>
</dbReference>
<dbReference type="InterPro" id="IPR005279">
    <property type="entry name" value="Dipep/tripep_permease"/>
</dbReference>
<feature type="transmembrane region" description="Helical" evidence="7">
    <location>
        <begin position="33"/>
        <end position="50"/>
    </location>
</feature>
<dbReference type="SUPFAM" id="SSF103473">
    <property type="entry name" value="MFS general substrate transporter"/>
    <property type="match status" value="1"/>
</dbReference>
<keyword evidence="5 7" id="KW-1133">Transmembrane helix</keyword>
<dbReference type="AlphaFoldDB" id="A0A382RNK6"/>
<dbReference type="Gene3D" id="1.20.1250.20">
    <property type="entry name" value="MFS general substrate transporter like domains"/>
    <property type="match status" value="1"/>
</dbReference>
<evidence type="ECO:0000256" key="4">
    <source>
        <dbReference type="ARBA" id="ARBA00022692"/>
    </source>
</evidence>
<dbReference type="GO" id="GO:1904680">
    <property type="term" value="F:peptide transmembrane transporter activity"/>
    <property type="evidence" value="ECO:0007669"/>
    <property type="project" value="InterPro"/>
</dbReference>
<evidence type="ECO:0000313" key="8">
    <source>
        <dbReference type="EMBL" id="SVC98201.1"/>
    </source>
</evidence>
<evidence type="ECO:0000256" key="3">
    <source>
        <dbReference type="ARBA" id="ARBA00022475"/>
    </source>
</evidence>
<dbReference type="NCBIfam" id="TIGR00924">
    <property type="entry name" value="yjdL_sub1_fam"/>
    <property type="match status" value="1"/>
</dbReference>
<proteinExistence type="predicted"/>
<reference evidence="8" key="1">
    <citation type="submission" date="2018-05" db="EMBL/GenBank/DDBJ databases">
        <authorList>
            <person name="Lanie J.A."/>
            <person name="Ng W.-L."/>
            <person name="Kazmierczak K.M."/>
            <person name="Andrzejewski T.M."/>
            <person name="Davidsen T.M."/>
            <person name="Wayne K.J."/>
            <person name="Tettelin H."/>
            <person name="Glass J.I."/>
            <person name="Rusch D."/>
            <person name="Podicherti R."/>
            <person name="Tsui H.-C.T."/>
            <person name="Winkler M.E."/>
        </authorList>
    </citation>
    <scope>NUCLEOTIDE SEQUENCE</scope>
</reference>
<dbReference type="Pfam" id="PF00854">
    <property type="entry name" value="PTR2"/>
    <property type="match status" value="1"/>
</dbReference>
<gene>
    <name evidence="8" type="ORF">METZ01_LOCUS351055</name>
</gene>
<keyword evidence="6 7" id="KW-0472">Membrane</keyword>
<dbReference type="InterPro" id="IPR050171">
    <property type="entry name" value="MFS_Transporters"/>
</dbReference>
<evidence type="ECO:0008006" key="9">
    <source>
        <dbReference type="Google" id="ProtNLM"/>
    </source>
</evidence>
<dbReference type="PANTHER" id="PTHR23517:SF15">
    <property type="entry name" value="PROTON-DEPENDENT OLIGOPEPTIDE FAMILY TRANSPORT PROTEIN"/>
    <property type="match status" value="1"/>
</dbReference>
<dbReference type="PROSITE" id="PS01023">
    <property type="entry name" value="PTR2_2"/>
    <property type="match status" value="1"/>
</dbReference>
<keyword evidence="4 7" id="KW-0812">Transmembrane</keyword>
<evidence type="ECO:0000256" key="1">
    <source>
        <dbReference type="ARBA" id="ARBA00004651"/>
    </source>
</evidence>
<evidence type="ECO:0000256" key="6">
    <source>
        <dbReference type="ARBA" id="ARBA00023136"/>
    </source>
</evidence>
<feature type="non-terminal residue" evidence="8">
    <location>
        <position position="320"/>
    </location>
</feature>
<feature type="transmembrane region" description="Helical" evidence="7">
    <location>
        <begin position="6"/>
        <end position="24"/>
    </location>
</feature>
<organism evidence="8">
    <name type="scientific">marine metagenome</name>
    <dbReference type="NCBI Taxonomy" id="408172"/>
    <lineage>
        <taxon>unclassified sequences</taxon>
        <taxon>metagenomes</taxon>
        <taxon>ecological metagenomes</taxon>
    </lineage>
</organism>
<dbReference type="InterPro" id="IPR000109">
    <property type="entry name" value="POT_fam"/>
</dbReference>
<feature type="transmembrane region" description="Helical" evidence="7">
    <location>
        <begin position="56"/>
        <end position="74"/>
    </location>
</feature>
<sequence length="320" mass="35235">VAMAIYGIYGASVYFLCVPGGWIADKILGAQNSVLIGGIIIMVGHYVLAIPSERTFFFGLVLVAIGTGFLKPNISTIVGQLYKPGDLRVDAGYTIFYMAINIGSMLGFLVCGYLGEKIGWHWGFGAAGVGMTFGVLQYIFTKKSLGTAGLKPNLEPGENNSIYKYIVYGSSIFLLILILTNLLGFWSLGVEFQNKVTDPRFLNMLIVSLIFSVAILYFTYLLFFAGLNKLEKQNISMLLLLFLGSVLFWAGFDQGGSSLNLFAKDFTDLFIFGWEMPATFLQVANPLMVVIFAPIFASFWVNLGRRNLDFDTPEKFALGC</sequence>
<evidence type="ECO:0000256" key="2">
    <source>
        <dbReference type="ARBA" id="ARBA00022448"/>
    </source>
</evidence>